<name>A0ABT3CT06_9BACT</name>
<dbReference type="InterPro" id="IPR029068">
    <property type="entry name" value="Glyas_Bleomycin-R_OHBP_Dase"/>
</dbReference>
<dbReference type="EC" id="1.13.11.27" evidence="7"/>
<feature type="domain" description="VOC" evidence="6">
    <location>
        <begin position="21"/>
        <end position="151"/>
    </location>
</feature>
<organism evidence="7 8">
    <name type="scientific">Reichenbachiella ulvae</name>
    <dbReference type="NCBI Taxonomy" id="2980104"/>
    <lineage>
        <taxon>Bacteria</taxon>
        <taxon>Pseudomonadati</taxon>
        <taxon>Bacteroidota</taxon>
        <taxon>Cytophagia</taxon>
        <taxon>Cytophagales</taxon>
        <taxon>Reichenbachiellaceae</taxon>
        <taxon>Reichenbachiella</taxon>
    </lineage>
</organism>
<dbReference type="InterPro" id="IPR041736">
    <property type="entry name" value="4OHPhenylPyrv_dOase_N"/>
</dbReference>
<dbReference type="InterPro" id="IPR041735">
    <property type="entry name" value="4OHPhenylPyrv_dOase_C"/>
</dbReference>
<dbReference type="EMBL" id="JAOYOD010000001">
    <property type="protein sequence ID" value="MCV9386737.1"/>
    <property type="molecule type" value="Genomic_DNA"/>
</dbReference>
<keyword evidence="3" id="KW-0479">Metal-binding</keyword>
<proteinExistence type="inferred from homology"/>
<sequence length="375" mass="42256">MKTQEIEKIFDEAEDFLPLNGTDFIELYVGNAKQAAHFYQTAFGFQPLAYSGLSTGDKEAESYVLVQDKIRLVLTSPLKSGTAIGKHIDDHGDGVKAVALWVDDATYSFEQTTERGAKPYMNPETRKDAHGEIVISGIHTYGETVHYFVERKNYNGTFLPGYVKWEPEYQPEPIGLKYVDHMVGNVGWGEMNQWVDFYADVMGFAQLISFDDKDISTDYTALMSKVMSNGNGRIKFPINEPAEGKKKSQIEEYLDFYGAPGVQHIAVATDNIIETVSAMKARGVEFLTVPATYYDTVLDRVGEIDEDLEPLKKLGILIDRDDEGYLLQIFTKPIEPRPTVFFEIIQRKGAQSFGKGNFKALFEAIEREQELRGTL</sequence>
<evidence type="ECO:0000256" key="2">
    <source>
        <dbReference type="ARBA" id="ARBA00005877"/>
    </source>
</evidence>
<dbReference type="InterPro" id="IPR005956">
    <property type="entry name" value="4OHPhenylPyrv_dOase"/>
</dbReference>
<gene>
    <name evidence="7" type="primary">hppD</name>
    <name evidence="7" type="ORF">N7U62_08690</name>
</gene>
<keyword evidence="7" id="KW-0223">Dioxygenase</keyword>
<comment type="similarity">
    <text evidence="2">Belongs to the 4HPPD family.</text>
</comment>
<evidence type="ECO:0000259" key="6">
    <source>
        <dbReference type="PROSITE" id="PS51819"/>
    </source>
</evidence>
<dbReference type="PANTHER" id="PTHR11959:SF1">
    <property type="entry name" value="4-HYDROXYPHENYLPYRUVATE DIOXYGENASE"/>
    <property type="match status" value="1"/>
</dbReference>
<dbReference type="RefSeq" id="WP_264137568.1">
    <property type="nucleotide sequence ID" value="NZ_JAOYOD010000001.1"/>
</dbReference>
<evidence type="ECO:0000256" key="1">
    <source>
        <dbReference type="ARBA" id="ARBA00001962"/>
    </source>
</evidence>
<reference evidence="7 8" key="1">
    <citation type="submission" date="2022-10" db="EMBL/GenBank/DDBJ databases">
        <title>Comparative genomics and taxonomic characterization of three novel marine species of genus Reichenbachiella exhibiting antioxidant and polysaccharide degradation activities.</title>
        <authorList>
            <person name="Muhammad N."/>
            <person name="Lee Y.-J."/>
            <person name="Ko J."/>
            <person name="Kim S.-G."/>
        </authorList>
    </citation>
    <scope>NUCLEOTIDE SEQUENCE [LARGE SCALE GENOMIC DNA]</scope>
    <source>
        <strain evidence="7 8">ABR2-5</strain>
    </source>
</reference>
<evidence type="ECO:0000256" key="5">
    <source>
        <dbReference type="ARBA" id="ARBA00023004"/>
    </source>
</evidence>
<comment type="caution">
    <text evidence="7">The sequence shown here is derived from an EMBL/GenBank/DDBJ whole genome shotgun (WGS) entry which is preliminary data.</text>
</comment>
<dbReference type="Proteomes" id="UP001300692">
    <property type="component" value="Unassembled WGS sequence"/>
</dbReference>
<evidence type="ECO:0000313" key="8">
    <source>
        <dbReference type="Proteomes" id="UP001300692"/>
    </source>
</evidence>
<dbReference type="SUPFAM" id="SSF54593">
    <property type="entry name" value="Glyoxalase/Bleomycin resistance protein/Dihydroxybiphenyl dioxygenase"/>
    <property type="match status" value="1"/>
</dbReference>
<dbReference type="Pfam" id="PF00903">
    <property type="entry name" value="Glyoxalase"/>
    <property type="match status" value="1"/>
</dbReference>
<comment type="cofactor">
    <cofactor evidence="1">
        <name>Fe cation</name>
        <dbReference type="ChEBI" id="CHEBI:24875"/>
    </cofactor>
</comment>
<dbReference type="Pfam" id="PF14696">
    <property type="entry name" value="Glyoxalase_5"/>
    <property type="match status" value="1"/>
</dbReference>
<dbReference type="PANTHER" id="PTHR11959">
    <property type="entry name" value="4-HYDROXYPHENYLPYRUVATE DIOXYGENASE"/>
    <property type="match status" value="1"/>
</dbReference>
<dbReference type="CDD" id="cd07250">
    <property type="entry name" value="HPPD_C_like"/>
    <property type="match status" value="1"/>
</dbReference>
<keyword evidence="5" id="KW-0408">Iron</keyword>
<keyword evidence="4" id="KW-0677">Repeat</keyword>
<evidence type="ECO:0000256" key="3">
    <source>
        <dbReference type="ARBA" id="ARBA00022723"/>
    </source>
</evidence>
<dbReference type="InterPro" id="IPR037523">
    <property type="entry name" value="VOC_core"/>
</dbReference>
<dbReference type="PIRSF" id="PIRSF009283">
    <property type="entry name" value="HPP_dOase"/>
    <property type="match status" value="1"/>
</dbReference>
<dbReference type="NCBIfam" id="TIGR01263">
    <property type="entry name" value="4HPPD"/>
    <property type="match status" value="1"/>
</dbReference>
<dbReference type="PROSITE" id="PS51819">
    <property type="entry name" value="VOC"/>
    <property type="match status" value="2"/>
</dbReference>
<evidence type="ECO:0000313" key="7">
    <source>
        <dbReference type="EMBL" id="MCV9386737.1"/>
    </source>
</evidence>
<dbReference type="Gene3D" id="3.10.180.10">
    <property type="entry name" value="2,3-Dihydroxybiphenyl 1,2-Dioxygenase, domain 1"/>
    <property type="match status" value="2"/>
</dbReference>
<keyword evidence="7" id="KW-0560">Oxidoreductase</keyword>
<feature type="domain" description="VOC" evidence="6">
    <location>
        <begin position="178"/>
        <end position="332"/>
    </location>
</feature>
<dbReference type="GO" id="GO:0003868">
    <property type="term" value="F:4-hydroxyphenylpyruvate dioxygenase activity"/>
    <property type="evidence" value="ECO:0007669"/>
    <property type="project" value="UniProtKB-EC"/>
</dbReference>
<accession>A0ABT3CT06</accession>
<dbReference type="InterPro" id="IPR004360">
    <property type="entry name" value="Glyas_Fos-R_dOase_dom"/>
</dbReference>
<protein>
    <submittedName>
        <fullName evidence="7">4-hydroxyphenylpyruvate dioxygenase</fullName>
        <ecNumber evidence="7">1.13.11.27</ecNumber>
    </submittedName>
</protein>
<dbReference type="CDD" id="cd08342">
    <property type="entry name" value="HPPD_N_like"/>
    <property type="match status" value="1"/>
</dbReference>
<evidence type="ECO:0000256" key="4">
    <source>
        <dbReference type="ARBA" id="ARBA00022737"/>
    </source>
</evidence>
<keyword evidence="8" id="KW-1185">Reference proteome</keyword>